<keyword evidence="1" id="KW-1133">Transmembrane helix</keyword>
<dbReference type="InterPro" id="IPR011330">
    <property type="entry name" value="Glyco_hydro/deAcase_b/a-brl"/>
</dbReference>
<keyword evidence="1" id="KW-0812">Transmembrane</keyword>
<reference evidence="3" key="1">
    <citation type="journal article" date="2019" name="Int. J. Syst. Evol. Microbiol.">
        <title>The Global Catalogue of Microorganisms (GCM) 10K type strain sequencing project: providing services to taxonomists for standard genome sequencing and annotation.</title>
        <authorList>
            <consortium name="The Broad Institute Genomics Platform"/>
            <consortium name="The Broad Institute Genome Sequencing Center for Infectious Disease"/>
            <person name="Wu L."/>
            <person name="Ma J."/>
        </authorList>
    </citation>
    <scope>NUCLEOTIDE SEQUENCE [LARGE SCALE GENOMIC DNA]</scope>
    <source>
        <strain evidence="3">CCUG 37865</strain>
    </source>
</reference>
<organism evidence="2 3">
    <name type="scientific">Gracilibacillus xinjiangensis</name>
    <dbReference type="NCBI Taxonomy" id="1193282"/>
    <lineage>
        <taxon>Bacteria</taxon>
        <taxon>Bacillati</taxon>
        <taxon>Bacillota</taxon>
        <taxon>Bacilli</taxon>
        <taxon>Bacillales</taxon>
        <taxon>Bacillaceae</taxon>
        <taxon>Gracilibacillus</taxon>
    </lineage>
</organism>
<evidence type="ECO:0000313" key="2">
    <source>
        <dbReference type="EMBL" id="MFC4404948.1"/>
    </source>
</evidence>
<dbReference type="Pfam" id="PF10096">
    <property type="entry name" value="DUF2334"/>
    <property type="match status" value="1"/>
</dbReference>
<proteinExistence type="predicted"/>
<dbReference type="CDD" id="cd10923">
    <property type="entry name" value="CE4_COG5298"/>
    <property type="match status" value="1"/>
</dbReference>
<dbReference type="Proteomes" id="UP001595882">
    <property type="component" value="Unassembled WGS sequence"/>
</dbReference>
<sequence length="559" mass="64575">MKKVIIFLFYCMIYAIISSPILTHAIPANKIKVLIVYSSSTQEITEHERLLDMLISHFSNQLSFRHTSELNSSDIETATHLIYYGNKEEKISNETIRLMDDFEKPFLAIGHNIEQFPASFSWIEGNDTTYLNNVTISTNEQSKLEIKHLELIPISTSGEQDIFFQVTQKDSIFPLMVQKGDHYYLSTTQLFPPVSNLLADALHIFFDQEHEHTTRAMLRLEDVHPKLSAKDMMKVAEYLKEKDIPYIISIIPVYINSETDEEYHFSDNPELAEVLQFMQENGGSFVLHGYTDQFGNGTTGEGFEFWNKEKNEPVYFPENSTEKTKTLNDFKNTSDYEAYINERQAFESEYIISRMEKGIKELANYRIYPVAFEAPHYAMSQNGYRVVSEYFSTYIGQVQLTDKDWRIMAEAPTISQPSFLHGMTLIPETIRYIRYEDPQSITQMSELIDEVSIVRDGIISGFYHPFLGIGQLKGLVNEIEKIPDMEWMDISKLNNTDQDNNTDTSNQPTSSFITEPPWFQLSIYPLQLYKSGIFLSVIGVIIVMFLIISAYRKGLKNEK</sequence>
<comment type="caution">
    <text evidence="2">The sequence shown here is derived from an EMBL/GenBank/DDBJ whole genome shotgun (WGS) entry which is preliminary data.</text>
</comment>
<protein>
    <submittedName>
        <fullName evidence="2">DUF2334 domain-containing protein</fullName>
    </submittedName>
</protein>
<keyword evidence="3" id="KW-1185">Reference proteome</keyword>
<evidence type="ECO:0000313" key="3">
    <source>
        <dbReference type="Proteomes" id="UP001595882"/>
    </source>
</evidence>
<name>A0ABV8X0T8_9BACI</name>
<dbReference type="EMBL" id="JBHSDT010000008">
    <property type="protein sequence ID" value="MFC4404948.1"/>
    <property type="molecule type" value="Genomic_DNA"/>
</dbReference>
<keyword evidence="1" id="KW-0472">Membrane</keyword>
<evidence type="ECO:0000256" key="1">
    <source>
        <dbReference type="SAM" id="Phobius"/>
    </source>
</evidence>
<dbReference type="RefSeq" id="WP_390254045.1">
    <property type="nucleotide sequence ID" value="NZ_JBHSDT010000008.1"/>
</dbReference>
<dbReference type="InterPro" id="IPR018763">
    <property type="entry name" value="DUF2334"/>
</dbReference>
<feature type="transmembrane region" description="Helical" evidence="1">
    <location>
        <begin position="532"/>
        <end position="551"/>
    </location>
</feature>
<gene>
    <name evidence="2" type="ORF">ACFOY7_17905</name>
</gene>
<dbReference type="SUPFAM" id="SSF88713">
    <property type="entry name" value="Glycoside hydrolase/deacetylase"/>
    <property type="match status" value="1"/>
</dbReference>
<accession>A0ABV8X0T8</accession>